<dbReference type="Pfam" id="PF04542">
    <property type="entry name" value="Sigma70_r2"/>
    <property type="match status" value="1"/>
</dbReference>
<dbReference type="InterPro" id="IPR019734">
    <property type="entry name" value="TPR_rpt"/>
</dbReference>
<dbReference type="Gene3D" id="1.10.1740.10">
    <property type="match status" value="1"/>
</dbReference>
<dbReference type="InterPro" id="IPR007627">
    <property type="entry name" value="RNA_pol_sigma70_r2"/>
</dbReference>
<keyword evidence="5" id="KW-1185">Reference proteome</keyword>
<dbReference type="Gene3D" id="1.25.40.10">
    <property type="entry name" value="Tetratricopeptide repeat domain"/>
    <property type="match status" value="1"/>
</dbReference>
<evidence type="ECO:0000259" key="2">
    <source>
        <dbReference type="Pfam" id="PF04542"/>
    </source>
</evidence>
<evidence type="ECO:0000259" key="3">
    <source>
        <dbReference type="Pfam" id="PF20239"/>
    </source>
</evidence>
<name>A0A023BT62_9FLAO</name>
<feature type="domain" description="RNA polymerase sigma-70 region 2" evidence="2">
    <location>
        <begin position="15"/>
        <end position="82"/>
    </location>
</feature>
<dbReference type="Proteomes" id="UP000023541">
    <property type="component" value="Unassembled WGS sequence"/>
</dbReference>
<dbReference type="PROSITE" id="PS50005">
    <property type="entry name" value="TPR"/>
    <property type="match status" value="1"/>
</dbReference>
<dbReference type="eggNOG" id="COG4941">
    <property type="taxonomic scope" value="Bacteria"/>
</dbReference>
<dbReference type="InterPro" id="IPR014284">
    <property type="entry name" value="RNA_pol_sigma-70_dom"/>
</dbReference>
<sequence length="425" mass="49515">MENRDHIDRTLNHLFRQESGKMVAVLIKIFGTENIELAEDVVQDALVKALETWKYRGMPDNPRAWLYRTAKNKAIDIIRRNKHSSIIDFSDPEKQLLTSGYTLTTTMDTYWQEQHIKDDFLGMMYACCHPDISQENQITFILKALCGFSTKEVARSFLTSEDTISKRLYRTKEYFRKHKIRPVIPTINEINLRTKTVLSAIYLMFNEGYNSTHSDQLIRKDLISQAMFLCRSLLSEKRTQLPEVYALMGLMCFHASRINSRLTEEGRLILLSKQDRTTWDAELIRSGEQYLNKAAFGGELSTYHLEAAIAYQHCCAKQYADTNWTMILEYYELLLKIANDPIVFLNRCLVILELKGPKEAIAALESVKNDKLLEKYYLYHATLGEIYQRLEDNNTATTYYQKAIELTQSKQERQFLKDKIARISN</sequence>
<dbReference type="SUPFAM" id="SSF88659">
    <property type="entry name" value="Sigma3 and sigma4 domains of RNA polymerase sigma factors"/>
    <property type="match status" value="1"/>
</dbReference>
<dbReference type="Pfam" id="PF20239">
    <property type="entry name" value="DUF6596"/>
    <property type="match status" value="1"/>
</dbReference>
<feature type="domain" description="DUF6596" evidence="3">
    <location>
        <begin position="193"/>
        <end position="295"/>
    </location>
</feature>
<dbReference type="InterPro" id="IPR046531">
    <property type="entry name" value="DUF6596"/>
</dbReference>
<evidence type="ECO:0000313" key="5">
    <source>
        <dbReference type="Proteomes" id="UP000023541"/>
    </source>
</evidence>
<dbReference type="GO" id="GO:0006352">
    <property type="term" value="P:DNA-templated transcription initiation"/>
    <property type="evidence" value="ECO:0007669"/>
    <property type="project" value="InterPro"/>
</dbReference>
<accession>A0A023BT62</accession>
<comment type="caution">
    <text evidence="4">The sequence shown here is derived from an EMBL/GenBank/DDBJ whole genome shotgun (WGS) entry which is preliminary data.</text>
</comment>
<keyword evidence="1" id="KW-0802">TPR repeat</keyword>
<dbReference type="InterPro" id="IPR013325">
    <property type="entry name" value="RNA_pol_sigma_r2"/>
</dbReference>
<feature type="repeat" description="TPR" evidence="1">
    <location>
        <begin position="377"/>
        <end position="410"/>
    </location>
</feature>
<dbReference type="STRING" id="1317122.ATO12_19530"/>
<dbReference type="NCBIfam" id="TIGR02937">
    <property type="entry name" value="sigma70-ECF"/>
    <property type="match status" value="1"/>
</dbReference>
<organism evidence="4 5">
    <name type="scientific">Aquimarina atlantica</name>
    <dbReference type="NCBI Taxonomy" id="1317122"/>
    <lineage>
        <taxon>Bacteria</taxon>
        <taxon>Pseudomonadati</taxon>
        <taxon>Bacteroidota</taxon>
        <taxon>Flavobacteriia</taxon>
        <taxon>Flavobacteriales</taxon>
        <taxon>Flavobacteriaceae</taxon>
        <taxon>Aquimarina</taxon>
    </lineage>
</organism>
<reference evidence="4 5" key="1">
    <citation type="submission" date="2014-04" db="EMBL/GenBank/DDBJ databases">
        <title>Aquimarina sp. 22II-S11-z7 Genome Sequencing.</title>
        <authorList>
            <person name="Lai Q."/>
        </authorList>
    </citation>
    <scope>NUCLEOTIDE SEQUENCE [LARGE SCALE GENOMIC DNA]</scope>
    <source>
        <strain evidence="4 5">22II-S11-z7</strain>
    </source>
</reference>
<dbReference type="InterPro" id="IPR013324">
    <property type="entry name" value="RNA_pol_sigma_r3/r4-like"/>
</dbReference>
<protein>
    <submittedName>
        <fullName evidence="4">Uncharacterized protein</fullName>
    </submittedName>
</protein>
<dbReference type="EMBL" id="AQRA01000006">
    <property type="protein sequence ID" value="EZH73197.1"/>
    <property type="molecule type" value="Genomic_DNA"/>
</dbReference>
<dbReference type="SUPFAM" id="SSF88946">
    <property type="entry name" value="Sigma2 domain of RNA polymerase sigma factors"/>
    <property type="match status" value="1"/>
</dbReference>
<dbReference type="SUPFAM" id="SSF48452">
    <property type="entry name" value="TPR-like"/>
    <property type="match status" value="1"/>
</dbReference>
<dbReference type="AlphaFoldDB" id="A0A023BT62"/>
<dbReference type="RefSeq" id="WP_051575858.1">
    <property type="nucleotide sequence ID" value="NZ_AQRA01000006.1"/>
</dbReference>
<evidence type="ECO:0000313" key="4">
    <source>
        <dbReference type="EMBL" id="EZH73197.1"/>
    </source>
</evidence>
<proteinExistence type="predicted"/>
<dbReference type="PANTHER" id="PTHR47756">
    <property type="entry name" value="BLL6612 PROTEIN-RELATED"/>
    <property type="match status" value="1"/>
</dbReference>
<dbReference type="GO" id="GO:0003700">
    <property type="term" value="F:DNA-binding transcription factor activity"/>
    <property type="evidence" value="ECO:0007669"/>
    <property type="project" value="InterPro"/>
</dbReference>
<gene>
    <name evidence="4" type="ORF">ATO12_19530</name>
</gene>
<dbReference type="PANTHER" id="PTHR47756:SF2">
    <property type="entry name" value="BLL6612 PROTEIN"/>
    <property type="match status" value="1"/>
</dbReference>
<dbReference type="InterPro" id="IPR011990">
    <property type="entry name" value="TPR-like_helical_dom_sf"/>
</dbReference>
<evidence type="ECO:0000256" key="1">
    <source>
        <dbReference type="PROSITE-ProRule" id="PRU00339"/>
    </source>
</evidence>